<dbReference type="Proteomes" id="UP001259832">
    <property type="component" value="Unassembled WGS sequence"/>
</dbReference>
<dbReference type="EMBL" id="JASMQC010000015">
    <property type="protein sequence ID" value="KAK1940194.1"/>
    <property type="molecule type" value="Genomic_DNA"/>
</dbReference>
<sequence length="194" mass="22953">MLLATDEVGIQDVTLTPERVWEIIRDRFYGDENVVVQGATKRQILGRLYRTRSKHFGREGFGRLEMEPLCDVKHNPGLKKIQFRLTYYEDEVLHWVIGWAHLKLMNRMKQRQSSLFIDATYRCVPIRFYKLVIVMVYDPISDLYLPFWYALTSGKTTRVYELLFNYICVATKTRLDPAHVVCDFEYAMIKTVKV</sequence>
<comment type="caution">
    <text evidence="1">The sequence shown here is derived from an EMBL/GenBank/DDBJ whole genome shotgun (WGS) entry which is preliminary data.</text>
</comment>
<evidence type="ECO:0008006" key="3">
    <source>
        <dbReference type="Google" id="ProtNLM"/>
    </source>
</evidence>
<evidence type="ECO:0000313" key="2">
    <source>
        <dbReference type="Proteomes" id="UP001259832"/>
    </source>
</evidence>
<protein>
    <recommendedName>
        <fullName evidence="3">MULE transposase domain-containing protein</fullName>
    </recommendedName>
</protein>
<accession>A0AAD9LM63</accession>
<keyword evidence="2" id="KW-1185">Reference proteome</keyword>
<evidence type="ECO:0000313" key="1">
    <source>
        <dbReference type="EMBL" id="KAK1940194.1"/>
    </source>
</evidence>
<reference evidence="1" key="1">
    <citation type="submission" date="2023-08" db="EMBL/GenBank/DDBJ databases">
        <title>Reference Genome Resource for the Citrus Pathogen Phytophthora citrophthora.</title>
        <authorList>
            <person name="Moller H."/>
            <person name="Coetzee B."/>
            <person name="Rose L.J."/>
            <person name="Van Niekerk J.M."/>
        </authorList>
    </citation>
    <scope>NUCLEOTIDE SEQUENCE</scope>
    <source>
        <strain evidence="1">STE-U-9442</strain>
    </source>
</reference>
<organism evidence="1 2">
    <name type="scientific">Phytophthora citrophthora</name>
    <dbReference type="NCBI Taxonomy" id="4793"/>
    <lineage>
        <taxon>Eukaryota</taxon>
        <taxon>Sar</taxon>
        <taxon>Stramenopiles</taxon>
        <taxon>Oomycota</taxon>
        <taxon>Peronosporomycetes</taxon>
        <taxon>Peronosporales</taxon>
        <taxon>Peronosporaceae</taxon>
        <taxon>Phytophthora</taxon>
    </lineage>
</organism>
<gene>
    <name evidence="1" type="ORF">P3T76_008517</name>
</gene>
<name>A0AAD9LM63_9STRA</name>
<proteinExistence type="predicted"/>
<dbReference type="AlphaFoldDB" id="A0AAD9LM63"/>